<evidence type="ECO:0000313" key="2">
    <source>
        <dbReference type="Proteomes" id="UP000015102"/>
    </source>
</evidence>
<dbReference type="AlphaFoldDB" id="T1GME8"/>
<keyword evidence="2" id="KW-1185">Reference proteome</keyword>
<dbReference type="EnsemblMetazoa" id="MESCA004722-RA">
    <property type="protein sequence ID" value="MESCA004722-PA"/>
    <property type="gene ID" value="MESCA004722"/>
</dbReference>
<protein>
    <submittedName>
        <fullName evidence="1">Uncharacterized protein</fullName>
    </submittedName>
</protein>
<reference evidence="2" key="1">
    <citation type="submission" date="2013-02" db="EMBL/GenBank/DDBJ databases">
        <authorList>
            <person name="Hughes D."/>
        </authorList>
    </citation>
    <scope>NUCLEOTIDE SEQUENCE</scope>
    <source>
        <strain>Durham</strain>
        <strain evidence="2">NC isolate 2 -- Noor lab</strain>
    </source>
</reference>
<reference evidence="1" key="2">
    <citation type="submission" date="2015-06" db="UniProtKB">
        <authorList>
            <consortium name="EnsemblMetazoa"/>
        </authorList>
    </citation>
    <scope>IDENTIFICATION</scope>
</reference>
<sequence length="36" mass="4336">MSDLELQEAKNLQIEFEWVLREEVHSILKQLRAILI</sequence>
<name>T1GME8_MEGSC</name>
<dbReference type="HOGENOM" id="CLU_3362323_0_0_1"/>
<accession>T1GME8</accession>
<organism evidence="1 2">
    <name type="scientific">Megaselia scalaris</name>
    <name type="common">Humpbacked fly</name>
    <name type="synonym">Phora scalaris</name>
    <dbReference type="NCBI Taxonomy" id="36166"/>
    <lineage>
        <taxon>Eukaryota</taxon>
        <taxon>Metazoa</taxon>
        <taxon>Ecdysozoa</taxon>
        <taxon>Arthropoda</taxon>
        <taxon>Hexapoda</taxon>
        <taxon>Insecta</taxon>
        <taxon>Pterygota</taxon>
        <taxon>Neoptera</taxon>
        <taxon>Endopterygota</taxon>
        <taxon>Diptera</taxon>
        <taxon>Brachycera</taxon>
        <taxon>Muscomorpha</taxon>
        <taxon>Platypezoidea</taxon>
        <taxon>Phoridae</taxon>
        <taxon>Megaseliini</taxon>
        <taxon>Megaselia</taxon>
    </lineage>
</organism>
<proteinExistence type="predicted"/>
<dbReference type="EMBL" id="CAQQ02089252">
    <property type="status" value="NOT_ANNOTATED_CDS"/>
    <property type="molecule type" value="Genomic_DNA"/>
</dbReference>
<evidence type="ECO:0000313" key="1">
    <source>
        <dbReference type="EnsemblMetazoa" id="MESCA004722-PA"/>
    </source>
</evidence>
<dbReference type="Proteomes" id="UP000015102">
    <property type="component" value="Unassembled WGS sequence"/>
</dbReference>
<dbReference type="STRING" id="36166.T1GME8"/>